<dbReference type="CDD" id="cd00719">
    <property type="entry name" value="GIY-YIG_SF"/>
    <property type="match status" value="1"/>
</dbReference>
<gene>
    <name evidence="1" type="ORF">LTR09_001850</name>
</gene>
<name>A0AAJ0GHI8_9PEZI</name>
<evidence type="ECO:0008006" key="3">
    <source>
        <dbReference type="Google" id="ProtNLM"/>
    </source>
</evidence>
<comment type="caution">
    <text evidence="1">The sequence shown here is derived from an EMBL/GenBank/DDBJ whole genome shotgun (WGS) entry which is preliminary data.</text>
</comment>
<reference evidence="1" key="1">
    <citation type="submission" date="2023-04" db="EMBL/GenBank/DDBJ databases">
        <title>Black Yeasts Isolated from many extreme environments.</title>
        <authorList>
            <person name="Coleine C."/>
            <person name="Stajich J.E."/>
            <person name="Selbmann L."/>
        </authorList>
    </citation>
    <scope>NUCLEOTIDE SEQUENCE</scope>
    <source>
        <strain evidence="1">CCFEE 5312</strain>
    </source>
</reference>
<accession>A0AAJ0GHI8</accession>
<evidence type="ECO:0000313" key="1">
    <source>
        <dbReference type="EMBL" id="KAK3057666.1"/>
    </source>
</evidence>
<protein>
    <recommendedName>
        <fullName evidence="3">GIY-YIG nuclease family protein</fullName>
    </recommendedName>
</protein>
<sequence length="277" mass="30064">MSDTLLSSAQVDQLASLVTAVVRRQQKLILERQCGSFRDLAADSTPSLTVNGFTEELTAAGATLLSIPHYELTSADFDSLPRVTLTSTQQRVRIAGVYIILIVGEDGDVWTIYIGSTADLEKRLCCHLQSVSGVSTKGIHQLTSLCAELKAVPQTIQIMAGEPEAQLGHLQLNESICIKLFDTFQETNFPKDQQLFKDLRTADYLPIKYIGINRGLPIAQDVILTTPYTTMLSAGAAIVGAHAISSLSVRAPRCSEYNRGTWIGDAGRALPMSNPLL</sequence>
<dbReference type="EMBL" id="JAWDJX010000003">
    <property type="protein sequence ID" value="KAK3057666.1"/>
    <property type="molecule type" value="Genomic_DNA"/>
</dbReference>
<organism evidence="1 2">
    <name type="scientific">Extremus antarcticus</name>
    <dbReference type="NCBI Taxonomy" id="702011"/>
    <lineage>
        <taxon>Eukaryota</taxon>
        <taxon>Fungi</taxon>
        <taxon>Dikarya</taxon>
        <taxon>Ascomycota</taxon>
        <taxon>Pezizomycotina</taxon>
        <taxon>Dothideomycetes</taxon>
        <taxon>Dothideomycetidae</taxon>
        <taxon>Mycosphaerellales</taxon>
        <taxon>Extremaceae</taxon>
        <taxon>Extremus</taxon>
    </lineage>
</organism>
<dbReference type="AlphaFoldDB" id="A0AAJ0GHI8"/>
<dbReference type="Proteomes" id="UP001271007">
    <property type="component" value="Unassembled WGS sequence"/>
</dbReference>
<keyword evidence="2" id="KW-1185">Reference proteome</keyword>
<proteinExistence type="predicted"/>
<evidence type="ECO:0000313" key="2">
    <source>
        <dbReference type="Proteomes" id="UP001271007"/>
    </source>
</evidence>